<evidence type="ECO:0000256" key="3">
    <source>
        <dbReference type="ARBA" id="ARBA00022723"/>
    </source>
</evidence>
<dbReference type="Proteomes" id="UP000077202">
    <property type="component" value="Unassembled WGS sequence"/>
</dbReference>
<accession>A0A176VW03</accession>
<evidence type="ECO:0000313" key="7">
    <source>
        <dbReference type="EMBL" id="OAE24984.1"/>
    </source>
</evidence>
<dbReference type="PANTHER" id="PTHR43011">
    <property type="entry name" value="IRON-SULFUR CLUSTER ASSEMBLY 2 HOMOLOG, MITOCHONDRIAL"/>
    <property type="match status" value="1"/>
</dbReference>
<evidence type="ECO:0000256" key="2">
    <source>
        <dbReference type="ARBA" id="ARBA00006718"/>
    </source>
</evidence>
<dbReference type="AlphaFoldDB" id="A0A176VW03"/>
<dbReference type="InterPro" id="IPR016092">
    <property type="entry name" value="ATAP"/>
</dbReference>
<feature type="domain" description="Core" evidence="6">
    <location>
        <begin position="110"/>
        <end position="199"/>
    </location>
</feature>
<dbReference type="GO" id="GO:0016226">
    <property type="term" value="P:iron-sulfur cluster assembly"/>
    <property type="evidence" value="ECO:0007669"/>
    <property type="project" value="InterPro"/>
</dbReference>
<comment type="caution">
    <text evidence="7">The sequence shown here is derived from an EMBL/GenBank/DDBJ whole genome shotgun (WGS) entry which is preliminary data.</text>
</comment>
<dbReference type="Gene3D" id="2.60.300.12">
    <property type="entry name" value="HesB-like domain"/>
    <property type="match status" value="1"/>
</dbReference>
<keyword evidence="4" id="KW-0408">Iron</keyword>
<keyword evidence="8" id="KW-1185">Reference proteome</keyword>
<dbReference type="GO" id="GO:0120510">
    <property type="term" value="C:mitochondrial [4Fe-4S] assembly complex"/>
    <property type="evidence" value="ECO:0007669"/>
    <property type="project" value="UniProtKB-ARBA"/>
</dbReference>
<proteinExistence type="inferred from homology"/>
<dbReference type="GO" id="GO:0051539">
    <property type="term" value="F:4 iron, 4 sulfur cluster binding"/>
    <property type="evidence" value="ECO:0007669"/>
    <property type="project" value="TreeGrafter"/>
</dbReference>
<comment type="similarity">
    <text evidence="2">Belongs to the HesB/IscA family.</text>
</comment>
<dbReference type="SUPFAM" id="SSF89360">
    <property type="entry name" value="HesB-like domain"/>
    <property type="match status" value="1"/>
</dbReference>
<dbReference type="GO" id="GO:0005506">
    <property type="term" value="F:iron ion binding"/>
    <property type="evidence" value="ECO:0007669"/>
    <property type="project" value="TreeGrafter"/>
</dbReference>
<dbReference type="FunFam" id="2.60.300.12:FF:000006">
    <property type="entry name" value="Iron-sulfur cluster assembly 2 mitochondrial"/>
    <property type="match status" value="1"/>
</dbReference>
<organism evidence="7 8">
    <name type="scientific">Marchantia polymorpha subsp. ruderalis</name>
    <dbReference type="NCBI Taxonomy" id="1480154"/>
    <lineage>
        <taxon>Eukaryota</taxon>
        <taxon>Viridiplantae</taxon>
        <taxon>Streptophyta</taxon>
        <taxon>Embryophyta</taxon>
        <taxon>Marchantiophyta</taxon>
        <taxon>Marchantiopsida</taxon>
        <taxon>Marchantiidae</taxon>
        <taxon>Marchantiales</taxon>
        <taxon>Marchantiaceae</taxon>
        <taxon>Marchantia</taxon>
    </lineage>
</organism>
<name>A0A176VW03_MARPO</name>
<evidence type="ECO:0000256" key="1">
    <source>
        <dbReference type="ARBA" id="ARBA00004173"/>
    </source>
</evidence>
<dbReference type="InterPro" id="IPR035903">
    <property type="entry name" value="HesB-like_dom_sf"/>
</dbReference>
<dbReference type="PANTHER" id="PTHR43011:SF1">
    <property type="entry name" value="IRON-SULFUR CLUSTER ASSEMBLY 2 HOMOLOG, MITOCHONDRIAL"/>
    <property type="match status" value="1"/>
</dbReference>
<dbReference type="NCBIfam" id="TIGR00049">
    <property type="entry name" value="iron-sulfur cluster assembly accessory protein"/>
    <property type="match status" value="1"/>
</dbReference>
<reference evidence="7" key="1">
    <citation type="submission" date="2016-03" db="EMBL/GenBank/DDBJ databases">
        <title>Mechanisms controlling the formation of the plant cell surface in tip-growing cells are functionally conserved among land plants.</title>
        <authorList>
            <person name="Honkanen S."/>
            <person name="Jones V.A."/>
            <person name="Morieri G."/>
            <person name="Champion C."/>
            <person name="Hetherington A.J."/>
            <person name="Kelly S."/>
            <person name="Saint-Marcoux D."/>
            <person name="Proust H."/>
            <person name="Prescott H."/>
            <person name="Dolan L."/>
        </authorList>
    </citation>
    <scope>NUCLEOTIDE SEQUENCE [LARGE SCALE GENOMIC DNA]</scope>
    <source>
        <tissue evidence="7">Whole gametophyte</tissue>
    </source>
</reference>
<protein>
    <recommendedName>
        <fullName evidence="6">Core domain-containing protein</fullName>
    </recommendedName>
</protein>
<dbReference type="InterPro" id="IPR000361">
    <property type="entry name" value="ATAP_core_dom"/>
</dbReference>
<evidence type="ECO:0000259" key="6">
    <source>
        <dbReference type="Pfam" id="PF01521"/>
    </source>
</evidence>
<dbReference type="Pfam" id="PF01521">
    <property type="entry name" value="Fe-S_biosyn"/>
    <property type="match status" value="1"/>
</dbReference>
<comment type="subcellular location">
    <subcellularLocation>
        <location evidence="1">Mitochondrion</location>
    </subcellularLocation>
</comment>
<keyword evidence="5" id="KW-0496">Mitochondrion</keyword>
<evidence type="ECO:0000313" key="8">
    <source>
        <dbReference type="Proteomes" id="UP000077202"/>
    </source>
</evidence>
<dbReference type="EMBL" id="LVLJ01002438">
    <property type="protein sequence ID" value="OAE24984.1"/>
    <property type="molecule type" value="Genomic_DNA"/>
</dbReference>
<sequence>MWKVAVRQLARNQRQRSDLGSYERGLLKFFSSGRESCSITATGPDLATRSATFVTATWGILPKSVDVLPSPLAVKRDGFINHEFSTWSRVSQMCMSTAAVEDSESSNEGIVITESCVKRLREIQQEEGPDGQKKMLRLSVDGGGCSGFLYNFSLDDSLKPDDRLFEKDGAKVVVDEVSLSFVKGAVVDFSEELIRASFTVIFEPSFQVQSFFTYMSELQVDKPCGLANTVAPWQVASNPNAESGCGCGASFTAK</sequence>
<keyword evidence="3" id="KW-0479">Metal-binding</keyword>
<dbReference type="GO" id="GO:0051537">
    <property type="term" value="F:2 iron, 2 sulfur cluster binding"/>
    <property type="evidence" value="ECO:0007669"/>
    <property type="project" value="TreeGrafter"/>
</dbReference>
<gene>
    <name evidence="7" type="ORF">AXG93_3856s1130</name>
</gene>
<evidence type="ECO:0000256" key="4">
    <source>
        <dbReference type="ARBA" id="ARBA00023004"/>
    </source>
</evidence>
<evidence type="ECO:0000256" key="5">
    <source>
        <dbReference type="ARBA" id="ARBA00023128"/>
    </source>
</evidence>